<evidence type="ECO:0000313" key="3">
    <source>
        <dbReference type="Proteomes" id="UP001164506"/>
    </source>
</evidence>
<organism evidence="2 3">
    <name type="scientific">Streptomyces tanashiensis</name>
    <dbReference type="NCBI Taxonomy" id="67367"/>
    <lineage>
        <taxon>Bacteria</taxon>
        <taxon>Bacillati</taxon>
        <taxon>Actinomycetota</taxon>
        <taxon>Actinomycetes</taxon>
        <taxon>Kitasatosporales</taxon>
        <taxon>Streptomycetaceae</taxon>
        <taxon>Streptomyces</taxon>
    </lineage>
</organism>
<dbReference type="Proteomes" id="UP001164506">
    <property type="component" value="Chromosome"/>
</dbReference>
<dbReference type="InterPro" id="IPR050627">
    <property type="entry name" value="Nitroreductase/BluB"/>
</dbReference>
<accession>A0ABY6QRR6</accession>
<proteinExistence type="predicted"/>
<dbReference type="PANTHER" id="PTHR23026">
    <property type="entry name" value="NADPH NITROREDUCTASE"/>
    <property type="match status" value="1"/>
</dbReference>
<protein>
    <submittedName>
        <fullName evidence="2">Nitroreductase family protein</fullName>
    </submittedName>
</protein>
<name>A0ABY6QRR6_9ACTN</name>
<dbReference type="InterPro" id="IPR029479">
    <property type="entry name" value="Nitroreductase"/>
</dbReference>
<dbReference type="SUPFAM" id="SSF55469">
    <property type="entry name" value="FMN-dependent nitroreductase-like"/>
    <property type="match status" value="2"/>
</dbReference>
<dbReference type="PANTHER" id="PTHR23026:SF123">
    <property type="entry name" value="NAD(P)H NITROREDUCTASE RV3131-RELATED"/>
    <property type="match status" value="1"/>
</dbReference>
<dbReference type="EMBL" id="CP084204">
    <property type="protein sequence ID" value="UZX20002.1"/>
    <property type="molecule type" value="Genomic_DNA"/>
</dbReference>
<dbReference type="Gene3D" id="3.40.109.10">
    <property type="entry name" value="NADH Oxidase"/>
    <property type="match status" value="2"/>
</dbReference>
<evidence type="ECO:0000259" key="1">
    <source>
        <dbReference type="Pfam" id="PF00881"/>
    </source>
</evidence>
<keyword evidence="3" id="KW-1185">Reference proteome</keyword>
<feature type="domain" description="Nitroreductase" evidence="1">
    <location>
        <begin position="119"/>
        <end position="310"/>
    </location>
</feature>
<evidence type="ECO:0000313" key="2">
    <source>
        <dbReference type="EMBL" id="UZX20002.1"/>
    </source>
</evidence>
<reference evidence="2" key="1">
    <citation type="submission" date="2021-09" db="EMBL/GenBank/DDBJ databases">
        <title>Complete genome sequence and metabolic characterization of Streptomyces tanashiensis DSM 731 the producer of antibacterial Kalafungin and diverse secondary metabolites.</title>
        <authorList>
            <person name="Abbasi M.N."/>
            <person name="Anwar M.N."/>
            <person name="Alam K."/>
            <person name="Shoaib M."/>
            <person name="Lin Z."/>
            <person name="Hayat M."/>
            <person name="Ali M.I."/>
            <person name="Malik H.M.T."/>
            <person name="Ahmed I."/>
            <person name="Li A."/>
            <person name="Hailong Wang H."/>
            <person name="Zhang Y."/>
        </authorList>
    </citation>
    <scope>NUCLEOTIDE SEQUENCE</scope>
    <source>
        <strain evidence="2">Kala</strain>
    </source>
</reference>
<sequence length="329" mass="35995">MSPITLTRPLVTSLVEDAVTAPSMHNAQPWRFVHRSGTDVIELHGDPSREMPHADPDHRALHLGCGAALFGLRVAAAHHGREAVPRLLPARGDPWHLADVHIRQAPGGDEGLAALRPALRMRHTSRFPFTEEQIATEILDGLRAAALLEGCRLEVPGAWHTDTVMGLVHTSELFEATDASVRAEIARWIRAGEAGEGAATEGIPSYALGPRQYDVTSPVRDFDVPRRVADRSSARFEKRPQLALLGTVEDTPSDWLRAGQAMQRVLLQATLDGLSTSLMSQPLEWPELRSDARDPVSTTGHVQMVIRLGYGPRGRATPRRPVPEVLDFA</sequence>
<dbReference type="Pfam" id="PF00881">
    <property type="entry name" value="Nitroreductase"/>
    <property type="match status" value="1"/>
</dbReference>
<dbReference type="NCBIfam" id="NF047509">
    <property type="entry name" value="Rv3131_FMN_oxido"/>
    <property type="match status" value="1"/>
</dbReference>
<gene>
    <name evidence="2" type="ORF">LDH80_04405</name>
</gene>
<dbReference type="InterPro" id="IPR000415">
    <property type="entry name" value="Nitroreductase-like"/>
</dbReference>